<feature type="region of interest" description="Disordered" evidence="1">
    <location>
        <begin position="1"/>
        <end position="29"/>
    </location>
</feature>
<organism evidence="2 3">
    <name type="scientific">Brugia timori</name>
    <dbReference type="NCBI Taxonomy" id="42155"/>
    <lineage>
        <taxon>Eukaryota</taxon>
        <taxon>Metazoa</taxon>
        <taxon>Ecdysozoa</taxon>
        <taxon>Nematoda</taxon>
        <taxon>Chromadorea</taxon>
        <taxon>Rhabditida</taxon>
        <taxon>Spirurina</taxon>
        <taxon>Spiruromorpha</taxon>
        <taxon>Filarioidea</taxon>
        <taxon>Onchocercidae</taxon>
        <taxon>Brugia</taxon>
    </lineage>
</organism>
<gene>
    <name evidence="2" type="ORF">BTMF_LOCUS2119</name>
</gene>
<sequence length="174" mass="20794">MVDFNAKKREQEEQRLNDAEKAKNEESEAVHFNPNEGIIVYGVSHVPLPVTESKRQEQIQELLELSKVRKVNRAKRKHLLEEREKKKWEQLNRIRKRKGLEELPSWNSEGKYEANFLDIPLPDQLPKAETVQPEPKKFIPVREWDRGKGMFDRWITKQRDERDDEFAPPSSYFR</sequence>
<dbReference type="AlphaFoldDB" id="A0A3P7TVM1"/>
<evidence type="ECO:0000313" key="3">
    <source>
        <dbReference type="Proteomes" id="UP000280834"/>
    </source>
</evidence>
<proteinExistence type="predicted"/>
<evidence type="ECO:0000313" key="2">
    <source>
        <dbReference type="EMBL" id="VDO11813.1"/>
    </source>
</evidence>
<dbReference type="Proteomes" id="UP000280834">
    <property type="component" value="Unassembled WGS sequence"/>
</dbReference>
<protein>
    <submittedName>
        <fullName evidence="2">Uncharacterized protein</fullName>
    </submittedName>
</protein>
<evidence type="ECO:0000256" key="1">
    <source>
        <dbReference type="SAM" id="MobiDB-lite"/>
    </source>
</evidence>
<dbReference type="EMBL" id="UZAG01001665">
    <property type="protein sequence ID" value="VDO11813.1"/>
    <property type="molecule type" value="Genomic_DNA"/>
</dbReference>
<keyword evidence="3" id="KW-1185">Reference proteome</keyword>
<reference evidence="2 3" key="1">
    <citation type="submission" date="2018-11" db="EMBL/GenBank/DDBJ databases">
        <authorList>
            <consortium name="Pathogen Informatics"/>
        </authorList>
    </citation>
    <scope>NUCLEOTIDE SEQUENCE [LARGE SCALE GENOMIC DNA]</scope>
</reference>
<name>A0A3P7TVM1_9BILA</name>
<accession>A0A3P7TVM1</accession>